<dbReference type="EMBL" id="JAPFRF010000007">
    <property type="protein sequence ID" value="KAJ7326975.1"/>
    <property type="molecule type" value="Genomic_DNA"/>
</dbReference>
<reference evidence="1" key="1">
    <citation type="journal article" date="2023" name="DNA Res.">
        <title>Chromosome-level genome assembly of Phrynocephalus forsythii using third-generation DNA sequencing and Hi-C analysis.</title>
        <authorList>
            <person name="Qi Y."/>
            <person name="Zhao W."/>
            <person name="Zhao Y."/>
            <person name="Niu C."/>
            <person name="Cao S."/>
            <person name="Zhang Y."/>
        </authorList>
    </citation>
    <scope>NUCLEOTIDE SEQUENCE</scope>
    <source>
        <tissue evidence="1">Muscle</tissue>
    </source>
</reference>
<keyword evidence="2" id="KW-1185">Reference proteome</keyword>
<protein>
    <submittedName>
        <fullName evidence="1">Uncharacterized protein</fullName>
    </submittedName>
</protein>
<gene>
    <name evidence="1" type="ORF">JRQ81_016734</name>
</gene>
<accession>A0A9Q1B1R4</accession>
<proteinExistence type="predicted"/>
<evidence type="ECO:0000313" key="2">
    <source>
        <dbReference type="Proteomes" id="UP001142489"/>
    </source>
</evidence>
<sequence length="51" mass="5835">NDDTAKHSFWDIIKEYEEMGRKLKDLGGQVVVSSLLPLEGHGPRRERIIAE</sequence>
<comment type="caution">
    <text evidence="1">The sequence shown here is derived from an EMBL/GenBank/DDBJ whole genome shotgun (WGS) entry which is preliminary data.</text>
</comment>
<dbReference type="Proteomes" id="UP001142489">
    <property type="component" value="Unassembled WGS sequence"/>
</dbReference>
<organism evidence="1 2">
    <name type="scientific">Phrynocephalus forsythii</name>
    <dbReference type="NCBI Taxonomy" id="171643"/>
    <lineage>
        <taxon>Eukaryota</taxon>
        <taxon>Metazoa</taxon>
        <taxon>Chordata</taxon>
        <taxon>Craniata</taxon>
        <taxon>Vertebrata</taxon>
        <taxon>Euteleostomi</taxon>
        <taxon>Lepidosauria</taxon>
        <taxon>Squamata</taxon>
        <taxon>Bifurcata</taxon>
        <taxon>Unidentata</taxon>
        <taxon>Episquamata</taxon>
        <taxon>Toxicofera</taxon>
        <taxon>Iguania</taxon>
        <taxon>Acrodonta</taxon>
        <taxon>Agamidae</taxon>
        <taxon>Agaminae</taxon>
        <taxon>Phrynocephalus</taxon>
    </lineage>
</organism>
<dbReference type="AlphaFoldDB" id="A0A9Q1B1R4"/>
<feature type="non-terminal residue" evidence="1">
    <location>
        <position position="1"/>
    </location>
</feature>
<feature type="non-terminal residue" evidence="1">
    <location>
        <position position="51"/>
    </location>
</feature>
<evidence type="ECO:0000313" key="1">
    <source>
        <dbReference type="EMBL" id="KAJ7326975.1"/>
    </source>
</evidence>
<dbReference type="OrthoDB" id="5804959at2759"/>
<name>A0A9Q1B1R4_9SAUR</name>